<feature type="region of interest" description="Disordered" evidence="1">
    <location>
        <begin position="1"/>
        <end position="34"/>
    </location>
</feature>
<dbReference type="Proteomes" id="UP001165065">
    <property type="component" value="Unassembled WGS sequence"/>
</dbReference>
<organism evidence="2 3">
    <name type="scientific">Triparma columacea</name>
    <dbReference type="NCBI Taxonomy" id="722753"/>
    <lineage>
        <taxon>Eukaryota</taxon>
        <taxon>Sar</taxon>
        <taxon>Stramenopiles</taxon>
        <taxon>Ochrophyta</taxon>
        <taxon>Bolidophyceae</taxon>
        <taxon>Parmales</taxon>
        <taxon>Triparmaceae</taxon>
        <taxon>Triparma</taxon>
    </lineage>
</organism>
<dbReference type="EMBL" id="BRYA01000275">
    <property type="protein sequence ID" value="GMI46002.1"/>
    <property type="molecule type" value="Genomic_DNA"/>
</dbReference>
<evidence type="ECO:0000313" key="3">
    <source>
        <dbReference type="Proteomes" id="UP001165065"/>
    </source>
</evidence>
<name>A0A9W7LDU8_9STRA</name>
<protein>
    <submittedName>
        <fullName evidence="2">Uncharacterized protein</fullName>
    </submittedName>
</protein>
<proteinExistence type="predicted"/>
<reference evidence="3" key="1">
    <citation type="journal article" date="2023" name="Commun. Biol.">
        <title>Genome analysis of Parmales, the sister group of diatoms, reveals the evolutionary specialization of diatoms from phago-mixotrophs to photoautotrophs.</title>
        <authorList>
            <person name="Ban H."/>
            <person name="Sato S."/>
            <person name="Yoshikawa S."/>
            <person name="Yamada K."/>
            <person name="Nakamura Y."/>
            <person name="Ichinomiya M."/>
            <person name="Sato N."/>
            <person name="Blanc-Mathieu R."/>
            <person name="Endo H."/>
            <person name="Kuwata A."/>
            <person name="Ogata H."/>
        </authorList>
    </citation>
    <scope>NUCLEOTIDE SEQUENCE [LARGE SCALE GENOMIC DNA]</scope>
</reference>
<comment type="caution">
    <text evidence="2">The sequence shown here is derived from an EMBL/GenBank/DDBJ whole genome shotgun (WGS) entry which is preliminary data.</text>
</comment>
<gene>
    <name evidence="2" type="ORF">TrCOL_g4245</name>
</gene>
<feature type="compositionally biased region" description="Basic residues" evidence="1">
    <location>
        <begin position="24"/>
        <end position="34"/>
    </location>
</feature>
<evidence type="ECO:0000313" key="2">
    <source>
        <dbReference type="EMBL" id="GMI46002.1"/>
    </source>
</evidence>
<evidence type="ECO:0000256" key="1">
    <source>
        <dbReference type="SAM" id="MobiDB-lite"/>
    </source>
</evidence>
<accession>A0A9W7LDU8</accession>
<keyword evidence="3" id="KW-1185">Reference proteome</keyword>
<dbReference type="AlphaFoldDB" id="A0A9W7LDU8"/>
<sequence>MPRVSNRTHVPSTRLEGFDTGSAKGRKTIRNKAKKPLQIAYDKIRYQTDAYKAKAKARRKKPENNAKAKAVSKAWKKKPENIAKTKERLERAKERALQRITDKLKACKPVTKSNFEHVVEKATEMANLHLESGYGVIVCASSALTSEKETTSNEKKLQRFYDNLYGEGAWAREKKKAESIFSHVFLLDGENGEYKSGSGGIASLETCGFTLGRYAEKMIIAAIGKKLLVNVKAGGGGSIPKDTRYGAVEILVVKLR</sequence>
<feature type="compositionally biased region" description="Polar residues" evidence="1">
    <location>
        <begin position="1"/>
        <end position="11"/>
    </location>
</feature>